<keyword evidence="2 4" id="KW-0238">DNA-binding</keyword>
<dbReference type="Proteomes" id="UP000011666">
    <property type="component" value="Unassembled WGS sequence"/>
</dbReference>
<name>M0QQM1_9ACTN</name>
<feature type="DNA-binding region" description="H-T-H motif" evidence="4">
    <location>
        <begin position="45"/>
        <end position="64"/>
    </location>
</feature>
<evidence type="ECO:0000256" key="4">
    <source>
        <dbReference type="PROSITE-ProRule" id="PRU00335"/>
    </source>
</evidence>
<dbReference type="InterPro" id="IPR001647">
    <property type="entry name" value="HTH_TetR"/>
</dbReference>
<dbReference type="PROSITE" id="PS50977">
    <property type="entry name" value="HTH_TETR_2"/>
    <property type="match status" value="1"/>
</dbReference>
<keyword evidence="3" id="KW-0804">Transcription</keyword>
<organism evidence="6 7">
    <name type="scientific">Gordonia soli NBRC 108243</name>
    <dbReference type="NCBI Taxonomy" id="1223545"/>
    <lineage>
        <taxon>Bacteria</taxon>
        <taxon>Bacillati</taxon>
        <taxon>Actinomycetota</taxon>
        <taxon>Actinomycetes</taxon>
        <taxon>Mycobacteriales</taxon>
        <taxon>Gordoniaceae</taxon>
        <taxon>Gordonia</taxon>
    </lineage>
</organism>
<dbReference type="GO" id="GO:0003677">
    <property type="term" value="F:DNA binding"/>
    <property type="evidence" value="ECO:0007669"/>
    <property type="project" value="UniProtKB-UniRule"/>
</dbReference>
<evidence type="ECO:0000256" key="3">
    <source>
        <dbReference type="ARBA" id="ARBA00023163"/>
    </source>
</evidence>
<dbReference type="eggNOG" id="COG1309">
    <property type="taxonomic scope" value="Bacteria"/>
</dbReference>
<proteinExistence type="predicted"/>
<feature type="domain" description="HTH tetR-type" evidence="5">
    <location>
        <begin position="22"/>
        <end position="82"/>
    </location>
</feature>
<keyword evidence="7" id="KW-1185">Reference proteome</keyword>
<reference evidence="6 7" key="1">
    <citation type="submission" date="2013-01" db="EMBL/GenBank/DDBJ databases">
        <title>Whole genome shotgun sequence of Gordonia soli NBRC 108243.</title>
        <authorList>
            <person name="Isaki-Nakamura S."/>
            <person name="Hosoyama A."/>
            <person name="Tsuchikane K."/>
            <person name="Ando Y."/>
            <person name="Baba S."/>
            <person name="Ohji S."/>
            <person name="Hamada M."/>
            <person name="Tamura T."/>
            <person name="Yamazoe A."/>
            <person name="Yamazaki S."/>
            <person name="Fujita N."/>
        </authorList>
    </citation>
    <scope>NUCLEOTIDE SEQUENCE [LARGE SCALE GENOMIC DNA]</scope>
    <source>
        <strain evidence="6 7">NBRC 108243</strain>
    </source>
</reference>
<dbReference type="PRINTS" id="PR00455">
    <property type="entry name" value="HTHTETR"/>
</dbReference>
<dbReference type="PANTHER" id="PTHR47506">
    <property type="entry name" value="TRANSCRIPTIONAL REGULATORY PROTEIN"/>
    <property type="match status" value="1"/>
</dbReference>
<evidence type="ECO:0000259" key="5">
    <source>
        <dbReference type="PROSITE" id="PS50977"/>
    </source>
</evidence>
<dbReference type="Pfam" id="PF00440">
    <property type="entry name" value="TetR_N"/>
    <property type="match status" value="1"/>
</dbReference>
<evidence type="ECO:0000256" key="1">
    <source>
        <dbReference type="ARBA" id="ARBA00023015"/>
    </source>
</evidence>
<evidence type="ECO:0000256" key="2">
    <source>
        <dbReference type="ARBA" id="ARBA00023125"/>
    </source>
</evidence>
<dbReference type="SUPFAM" id="SSF46689">
    <property type="entry name" value="Homeodomain-like"/>
    <property type="match status" value="1"/>
</dbReference>
<comment type="caution">
    <text evidence="6">The sequence shown here is derived from an EMBL/GenBank/DDBJ whole genome shotgun (WGS) entry which is preliminary data.</text>
</comment>
<evidence type="ECO:0000313" key="6">
    <source>
        <dbReference type="EMBL" id="GAC70551.1"/>
    </source>
</evidence>
<sequence>MSTLVSRIIGDMARITRAERQAATRADILAAARARFLRDGYAPTSLEQIAEDAGYSKGAVYSNFRDKPTLCREVLEAIHDTKLGEVRSIIAADRDIDELLADIEDWLERTVGDVGWTMLEMEFAVVSRGNVELTRMIGSLHGGMHDAIVTALRGVGARLGLADESDRTYSEFADLIVATTFGLGVQRAVDPTISIRPAVQAIRGVVATLTAGGSSTPAAR</sequence>
<gene>
    <name evidence="6" type="ORF">GS4_36_00370</name>
</gene>
<dbReference type="SUPFAM" id="SSF48498">
    <property type="entry name" value="Tetracyclin repressor-like, C-terminal domain"/>
    <property type="match status" value="1"/>
</dbReference>
<dbReference type="RefSeq" id="WP_007624666.1">
    <property type="nucleotide sequence ID" value="NZ_BANX01000036.1"/>
</dbReference>
<dbReference type="STRING" id="1223545.GS4_36_00370"/>
<dbReference type="Gene3D" id="1.10.357.10">
    <property type="entry name" value="Tetracycline Repressor, domain 2"/>
    <property type="match status" value="1"/>
</dbReference>
<dbReference type="InterPro" id="IPR036271">
    <property type="entry name" value="Tet_transcr_reg_TetR-rel_C_sf"/>
</dbReference>
<dbReference type="PANTHER" id="PTHR47506:SF6">
    <property type="entry name" value="HTH-TYPE TRANSCRIPTIONAL REPRESSOR NEMR"/>
    <property type="match status" value="1"/>
</dbReference>
<protein>
    <submittedName>
        <fullName evidence="6">Putative TetR family transcriptional regulator</fullName>
    </submittedName>
</protein>
<dbReference type="EMBL" id="BANX01000036">
    <property type="protein sequence ID" value="GAC70551.1"/>
    <property type="molecule type" value="Genomic_DNA"/>
</dbReference>
<keyword evidence="1" id="KW-0805">Transcription regulation</keyword>
<dbReference type="InterPro" id="IPR009057">
    <property type="entry name" value="Homeodomain-like_sf"/>
</dbReference>
<accession>M0QQM1</accession>
<dbReference type="AlphaFoldDB" id="M0QQM1"/>
<evidence type="ECO:0000313" key="7">
    <source>
        <dbReference type="Proteomes" id="UP000011666"/>
    </source>
</evidence>